<evidence type="ECO:0000256" key="3">
    <source>
        <dbReference type="ARBA" id="ARBA00023002"/>
    </source>
</evidence>
<dbReference type="PANTHER" id="PTHR23023">
    <property type="entry name" value="DIMETHYLANILINE MONOOXYGENASE"/>
    <property type="match status" value="1"/>
</dbReference>
<dbReference type="InterPro" id="IPR050346">
    <property type="entry name" value="FMO-like"/>
</dbReference>
<dbReference type="GO" id="GO:0016491">
    <property type="term" value="F:oxidoreductase activity"/>
    <property type="evidence" value="ECO:0007669"/>
    <property type="project" value="UniProtKB-KW"/>
</dbReference>
<dbReference type="SUPFAM" id="SSF51905">
    <property type="entry name" value="FAD/NAD(P)-binding domain"/>
    <property type="match status" value="1"/>
</dbReference>
<dbReference type="Proteomes" id="UP000677228">
    <property type="component" value="Unassembled WGS sequence"/>
</dbReference>
<dbReference type="Gene3D" id="3.50.50.60">
    <property type="entry name" value="FAD/NAD(P)-binding domain"/>
    <property type="match status" value="1"/>
</dbReference>
<gene>
    <name evidence="5" type="ORF">OVA965_LOCUS41192</name>
    <name evidence="6" type="ORF">TMI583_LOCUS42773</name>
</gene>
<accession>A0A8S2V8S6</accession>
<protein>
    <recommendedName>
        <fullName evidence="4">FAD/NAD(P)-binding domain-containing protein</fullName>
    </recommendedName>
</protein>
<dbReference type="EMBL" id="CAJNOK010046813">
    <property type="protein sequence ID" value="CAF1584897.1"/>
    <property type="molecule type" value="Genomic_DNA"/>
</dbReference>
<dbReference type="InterPro" id="IPR036188">
    <property type="entry name" value="FAD/NAD-bd_sf"/>
</dbReference>
<organism evidence="6 7">
    <name type="scientific">Didymodactylos carnosus</name>
    <dbReference type="NCBI Taxonomy" id="1234261"/>
    <lineage>
        <taxon>Eukaryota</taxon>
        <taxon>Metazoa</taxon>
        <taxon>Spiralia</taxon>
        <taxon>Gnathifera</taxon>
        <taxon>Rotifera</taxon>
        <taxon>Eurotatoria</taxon>
        <taxon>Bdelloidea</taxon>
        <taxon>Philodinida</taxon>
        <taxon>Philodinidae</taxon>
        <taxon>Didymodactylos</taxon>
    </lineage>
</organism>
<evidence type="ECO:0000313" key="5">
    <source>
        <dbReference type="EMBL" id="CAF1584897.1"/>
    </source>
</evidence>
<keyword evidence="2" id="KW-0274">FAD</keyword>
<evidence type="ECO:0000313" key="6">
    <source>
        <dbReference type="EMBL" id="CAF4385777.1"/>
    </source>
</evidence>
<evidence type="ECO:0000256" key="1">
    <source>
        <dbReference type="ARBA" id="ARBA00022630"/>
    </source>
</evidence>
<dbReference type="Proteomes" id="UP000682733">
    <property type="component" value="Unassembled WGS sequence"/>
</dbReference>
<evidence type="ECO:0000259" key="4">
    <source>
        <dbReference type="Pfam" id="PF07992"/>
    </source>
</evidence>
<dbReference type="EMBL" id="CAJOBA010070018">
    <property type="protein sequence ID" value="CAF4385777.1"/>
    <property type="molecule type" value="Genomic_DNA"/>
</dbReference>
<keyword evidence="1" id="KW-0285">Flavoprotein</keyword>
<dbReference type="AlphaFoldDB" id="A0A8S2V8S6"/>
<name>A0A8S2V8S6_9BILA</name>
<reference evidence="6" key="1">
    <citation type="submission" date="2021-02" db="EMBL/GenBank/DDBJ databases">
        <authorList>
            <person name="Nowell W R."/>
        </authorList>
    </citation>
    <scope>NUCLEOTIDE SEQUENCE</scope>
</reference>
<evidence type="ECO:0000313" key="7">
    <source>
        <dbReference type="Proteomes" id="UP000682733"/>
    </source>
</evidence>
<dbReference type="PRINTS" id="PR00419">
    <property type="entry name" value="ADXRDTASE"/>
</dbReference>
<dbReference type="InterPro" id="IPR023753">
    <property type="entry name" value="FAD/NAD-binding_dom"/>
</dbReference>
<proteinExistence type="predicted"/>
<evidence type="ECO:0000256" key="2">
    <source>
        <dbReference type="ARBA" id="ARBA00022827"/>
    </source>
</evidence>
<feature type="domain" description="FAD/NAD(P)-binding" evidence="4">
    <location>
        <begin position="3"/>
        <end position="116"/>
    </location>
</feature>
<comment type="caution">
    <text evidence="6">The sequence shown here is derived from an EMBL/GenBank/DDBJ whole genome shotgun (WGS) entry which is preliminary data.</text>
</comment>
<sequence length="125" mass="13752">MTTIAIVGSGAAGIVSGKVLLQDGFDVTVFDRQSELGGIWSSEGTFYDLHTQQPGPLMEFADLYDGEDDLKDVAKPWHLVVRKQDDTVDTLSFDRLVIATGLHSNPNRIEFKGQERFFGSSYPGL</sequence>
<dbReference type="Pfam" id="PF07992">
    <property type="entry name" value="Pyr_redox_2"/>
    <property type="match status" value="1"/>
</dbReference>
<keyword evidence="3" id="KW-0560">Oxidoreductase</keyword>